<gene>
    <name evidence="4" type="ORF">GCM10011340_12830</name>
</gene>
<evidence type="ECO:0000313" key="5">
    <source>
        <dbReference type="Proteomes" id="UP000658258"/>
    </source>
</evidence>
<dbReference type="PANTHER" id="PTHR11092:SF0">
    <property type="entry name" value="EPIMERASE FAMILY PROTEIN SDR39U1"/>
    <property type="match status" value="1"/>
</dbReference>
<dbReference type="InterPro" id="IPR010099">
    <property type="entry name" value="SDR39U1"/>
</dbReference>
<sequence>MKKVVIFGGSGFLGLSLADYLETKGFVPILIARHHIDTPYRLILWDGYSIGSWCSQLEGAEAVVNFAGKSVNCRKTPDNRDLILRSRLEATEAIGEALKRLKKPPKVWVQMSTAHIYGDPPTRRCNENSITGVGLAPEVGRAWEQKFRVMKPDSVRGIVLRTGFVLGASGGAYKELKTLVRLGFGSAIASGKQGMSWIHQRDFNRIVFQAIVNDYYSGVYNVTSPYPCSNAELMKQLRKVLGWPIAIPLPTWALRIGARWILKTDEELAIYGRYVIPEKLLVQGFRFRFTKIQDALLDIVATTSKS</sequence>
<name>A0ABQ3I5I7_9BACT</name>
<dbReference type="InterPro" id="IPR001509">
    <property type="entry name" value="Epimerase_deHydtase"/>
</dbReference>
<evidence type="ECO:0000256" key="1">
    <source>
        <dbReference type="ARBA" id="ARBA00009353"/>
    </source>
</evidence>
<organism evidence="4 5">
    <name type="scientific">Roseivirga thermotolerans</name>
    <dbReference type="NCBI Taxonomy" id="1758176"/>
    <lineage>
        <taxon>Bacteria</taxon>
        <taxon>Pseudomonadati</taxon>
        <taxon>Bacteroidota</taxon>
        <taxon>Cytophagia</taxon>
        <taxon>Cytophagales</taxon>
        <taxon>Roseivirgaceae</taxon>
        <taxon>Roseivirga</taxon>
    </lineage>
</organism>
<comment type="caution">
    <text evidence="4">The sequence shown here is derived from an EMBL/GenBank/DDBJ whole genome shotgun (WGS) entry which is preliminary data.</text>
</comment>
<dbReference type="Pfam" id="PF01370">
    <property type="entry name" value="Epimerase"/>
    <property type="match status" value="1"/>
</dbReference>
<dbReference type="InterPro" id="IPR036291">
    <property type="entry name" value="NAD(P)-bd_dom_sf"/>
</dbReference>
<reference evidence="5" key="1">
    <citation type="journal article" date="2019" name="Int. J. Syst. Evol. Microbiol.">
        <title>The Global Catalogue of Microorganisms (GCM) 10K type strain sequencing project: providing services to taxonomists for standard genome sequencing and annotation.</title>
        <authorList>
            <consortium name="The Broad Institute Genomics Platform"/>
            <consortium name="The Broad Institute Genome Sequencing Center for Infectious Disease"/>
            <person name="Wu L."/>
            <person name="Ma J."/>
        </authorList>
    </citation>
    <scope>NUCLEOTIDE SEQUENCE [LARGE SCALE GENOMIC DNA]</scope>
    <source>
        <strain evidence="5">CGMCC 1.15111</strain>
    </source>
</reference>
<protein>
    <submittedName>
        <fullName evidence="4">Epimerase</fullName>
    </submittedName>
</protein>
<dbReference type="RefSeq" id="WP_189629406.1">
    <property type="nucleotide sequence ID" value="NZ_BNAG01000002.1"/>
</dbReference>
<dbReference type="EMBL" id="BNAG01000002">
    <property type="protein sequence ID" value="GHE59556.1"/>
    <property type="molecule type" value="Genomic_DNA"/>
</dbReference>
<dbReference type="SUPFAM" id="SSF51735">
    <property type="entry name" value="NAD(P)-binding Rossmann-fold domains"/>
    <property type="match status" value="1"/>
</dbReference>
<dbReference type="Gene3D" id="3.40.50.720">
    <property type="entry name" value="NAD(P)-binding Rossmann-like Domain"/>
    <property type="match status" value="1"/>
</dbReference>
<dbReference type="Pfam" id="PF08338">
    <property type="entry name" value="DUF1731"/>
    <property type="match status" value="1"/>
</dbReference>
<dbReference type="NCBIfam" id="TIGR01777">
    <property type="entry name" value="yfcH"/>
    <property type="match status" value="1"/>
</dbReference>
<dbReference type="PANTHER" id="PTHR11092">
    <property type="entry name" value="SUGAR NUCLEOTIDE EPIMERASE RELATED"/>
    <property type="match status" value="1"/>
</dbReference>
<proteinExistence type="inferred from homology"/>
<evidence type="ECO:0000259" key="3">
    <source>
        <dbReference type="Pfam" id="PF08338"/>
    </source>
</evidence>
<comment type="similarity">
    <text evidence="1">Belongs to the NAD(P)-dependent epimerase/dehydratase family. SDR39U1 subfamily.</text>
</comment>
<dbReference type="InterPro" id="IPR013549">
    <property type="entry name" value="DUF1731"/>
</dbReference>
<feature type="domain" description="NAD-dependent epimerase/dehydratase" evidence="2">
    <location>
        <begin position="4"/>
        <end position="123"/>
    </location>
</feature>
<evidence type="ECO:0000313" key="4">
    <source>
        <dbReference type="EMBL" id="GHE59556.1"/>
    </source>
</evidence>
<keyword evidence="5" id="KW-1185">Reference proteome</keyword>
<accession>A0ABQ3I5I7</accession>
<evidence type="ECO:0000259" key="2">
    <source>
        <dbReference type="Pfam" id="PF01370"/>
    </source>
</evidence>
<dbReference type="Proteomes" id="UP000658258">
    <property type="component" value="Unassembled WGS sequence"/>
</dbReference>
<feature type="domain" description="DUF1731" evidence="3">
    <location>
        <begin position="250"/>
        <end position="299"/>
    </location>
</feature>